<feature type="region of interest" description="Disordered" evidence="7">
    <location>
        <begin position="167"/>
        <end position="217"/>
    </location>
</feature>
<evidence type="ECO:0000256" key="7">
    <source>
        <dbReference type="SAM" id="MobiDB-lite"/>
    </source>
</evidence>
<evidence type="ECO:0000256" key="4">
    <source>
        <dbReference type="ARBA" id="ARBA00022801"/>
    </source>
</evidence>
<dbReference type="Gene3D" id="1.20.144.10">
    <property type="entry name" value="Phosphatidic acid phosphatase type 2/haloperoxidase"/>
    <property type="match status" value="1"/>
</dbReference>
<keyword evidence="5" id="KW-1133">Transmembrane helix</keyword>
<feature type="compositionally biased region" description="Polar residues" evidence="7">
    <location>
        <begin position="175"/>
        <end position="190"/>
    </location>
</feature>
<keyword evidence="2" id="KW-1003">Cell membrane</keyword>
<evidence type="ECO:0000256" key="6">
    <source>
        <dbReference type="ARBA" id="ARBA00023136"/>
    </source>
</evidence>
<comment type="subcellular location">
    <subcellularLocation>
        <location evidence="1">Cell membrane</location>
        <topology evidence="1">Multi-pass membrane protein</topology>
    </subcellularLocation>
</comment>
<protein>
    <submittedName>
        <fullName evidence="9">Phosphatase PAP2 family protein</fullName>
    </submittedName>
</protein>
<keyword evidence="6" id="KW-0472">Membrane</keyword>
<dbReference type="GO" id="GO:0005886">
    <property type="term" value="C:plasma membrane"/>
    <property type="evidence" value="ECO:0007669"/>
    <property type="project" value="UniProtKB-SubCell"/>
</dbReference>
<name>A0A849BZ41_9NOCA</name>
<reference evidence="9 10" key="1">
    <citation type="submission" date="2020-05" db="EMBL/GenBank/DDBJ databases">
        <title>MicrobeNet Type strains.</title>
        <authorList>
            <person name="Nicholson A.C."/>
        </authorList>
    </citation>
    <scope>NUCLEOTIDE SEQUENCE [LARGE SCALE GENOMIC DNA]</scope>
    <source>
        <strain evidence="9 10">JCM 3224</strain>
    </source>
</reference>
<evidence type="ECO:0000313" key="10">
    <source>
        <dbReference type="Proteomes" id="UP000586827"/>
    </source>
</evidence>
<dbReference type="AlphaFoldDB" id="A0A849BZ41"/>
<dbReference type="Proteomes" id="UP000586827">
    <property type="component" value="Unassembled WGS sequence"/>
</dbReference>
<keyword evidence="10" id="KW-1185">Reference proteome</keyword>
<dbReference type="GO" id="GO:0016787">
    <property type="term" value="F:hydrolase activity"/>
    <property type="evidence" value="ECO:0007669"/>
    <property type="project" value="UniProtKB-KW"/>
</dbReference>
<keyword evidence="3" id="KW-0812">Transmembrane</keyword>
<dbReference type="Pfam" id="PF01569">
    <property type="entry name" value="PAP2"/>
    <property type="match status" value="1"/>
</dbReference>
<dbReference type="PANTHER" id="PTHR14969">
    <property type="entry name" value="SPHINGOSINE-1-PHOSPHATE PHOSPHOHYDROLASE"/>
    <property type="match status" value="1"/>
</dbReference>
<evidence type="ECO:0000256" key="5">
    <source>
        <dbReference type="ARBA" id="ARBA00022989"/>
    </source>
</evidence>
<dbReference type="InterPro" id="IPR036938">
    <property type="entry name" value="PAP2/HPO_sf"/>
</dbReference>
<dbReference type="PANTHER" id="PTHR14969:SF62">
    <property type="entry name" value="DECAPRENYLPHOSPHORYL-5-PHOSPHORIBOSE PHOSPHATASE RV3807C-RELATED"/>
    <property type="match status" value="1"/>
</dbReference>
<gene>
    <name evidence="9" type="ORF">HLB23_11125</name>
</gene>
<feature type="compositionally biased region" description="Basic and acidic residues" evidence="7">
    <location>
        <begin position="202"/>
        <end position="217"/>
    </location>
</feature>
<dbReference type="EMBL" id="JABELX010000004">
    <property type="protein sequence ID" value="NNH70406.1"/>
    <property type="molecule type" value="Genomic_DNA"/>
</dbReference>
<evidence type="ECO:0000313" key="9">
    <source>
        <dbReference type="EMBL" id="NNH70406.1"/>
    </source>
</evidence>
<evidence type="ECO:0000256" key="3">
    <source>
        <dbReference type="ARBA" id="ARBA00022692"/>
    </source>
</evidence>
<dbReference type="SUPFAM" id="SSF48317">
    <property type="entry name" value="Acid phosphatase/Vanadium-dependent haloperoxidase"/>
    <property type="match status" value="1"/>
</dbReference>
<evidence type="ECO:0000259" key="8">
    <source>
        <dbReference type="SMART" id="SM00014"/>
    </source>
</evidence>
<evidence type="ECO:0000256" key="2">
    <source>
        <dbReference type="ARBA" id="ARBA00022475"/>
    </source>
</evidence>
<evidence type="ECO:0000256" key="1">
    <source>
        <dbReference type="ARBA" id="ARBA00004651"/>
    </source>
</evidence>
<proteinExistence type="predicted"/>
<dbReference type="SMART" id="SM00014">
    <property type="entry name" value="acidPPc"/>
    <property type="match status" value="1"/>
</dbReference>
<comment type="caution">
    <text evidence="9">The sequence shown here is derived from an EMBL/GenBank/DDBJ whole genome shotgun (WGS) entry which is preliminary data.</text>
</comment>
<dbReference type="InterPro" id="IPR000326">
    <property type="entry name" value="PAP2/HPO"/>
</dbReference>
<sequence>MRRSSRLRPSRADGLLRTLSVSANHSRLWIACAAALYFSGDRAGRRAALRGLAVTGIASGLANGVAKPLFPRRRPPGEAVPFVRRILNPPVSSSFPSGHSASAAAFTAGVALEDPVSAAVIAPVALAVAYSRVHIGVHWPTDVAAGAALGVAVAVVTRRWWAARPAEPAAVGESTVAQQADPRQSTRSTNGGPGRGVVITPVRDESPRTIREAPGHR</sequence>
<accession>A0A849BZ41</accession>
<organism evidence="9 10">
    <name type="scientific">Nocardia uniformis</name>
    <dbReference type="NCBI Taxonomy" id="53432"/>
    <lineage>
        <taxon>Bacteria</taxon>
        <taxon>Bacillati</taxon>
        <taxon>Actinomycetota</taxon>
        <taxon>Actinomycetes</taxon>
        <taxon>Mycobacteriales</taxon>
        <taxon>Nocardiaceae</taxon>
        <taxon>Nocardia</taxon>
    </lineage>
</organism>
<feature type="domain" description="Phosphatidic acid phosphatase type 2/haloperoxidase" evidence="8">
    <location>
        <begin position="49"/>
        <end position="158"/>
    </location>
</feature>
<keyword evidence="4" id="KW-0378">Hydrolase</keyword>